<accession>A0ABP8N368</accession>
<dbReference type="EMBL" id="BAABHD010000030">
    <property type="protein sequence ID" value="GAA4459119.1"/>
    <property type="molecule type" value="Genomic_DNA"/>
</dbReference>
<organism evidence="1 2">
    <name type="scientific">Nibrella saemangeumensis</name>
    <dbReference type="NCBI Taxonomy" id="1084526"/>
    <lineage>
        <taxon>Bacteria</taxon>
        <taxon>Pseudomonadati</taxon>
        <taxon>Bacteroidota</taxon>
        <taxon>Cytophagia</taxon>
        <taxon>Cytophagales</taxon>
        <taxon>Spirosomataceae</taxon>
        <taxon>Nibrella</taxon>
    </lineage>
</organism>
<comment type="caution">
    <text evidence="1">The sequence shown here is derived from an EMBL/GenBank/DDBJ whole genome shotgun (WGS) entry which is preliminary data.</text>
</comment>
<name>A0ABP8N368_9BACT</name>
<protein>
    <submittedName>
        <fullName evidence="1">Uncharacterized protein</fullName>
    </submittedName>
</protein>
<evidence type="ECO:0000313" key="2">
    <source>
        <dbReference type="Proteomes" id="UP001501175"/>
    </source>
</evidence>
<reference evidence="2" key="1">
    <citation type="journal article" date="2019" name="Int. J. Syst. Evol. Microbiol.">
        <title>The Global Catalogue of Microorganisms (GCM) 10K type strain sequencing project: providing services to taxonomists for standard genome sequencing and annotation.</title>
        <authorList>
            <consortium name="The Broad Institute Genomics Platform"/>
            <consortium name="The Broad Institute Genome Sequencing Center for Infectious Disease"/>
            <person name="Wu L."/>
            <person name="Ma J."/>
        </authorList>
    </citation>
    <scope>NUCLEOTIDE SEQUENCE [LARGE SCALE GENOMIC DNA]</scope>
    <source>
        <strain evidence="2">JCM 17927</strain>
    </source>
</reference>
<evidence type="ECO:0000313" key="1">
    <source>
        <dbReference type="EMBL" id="GAA4459119.1"/>
    </source>
</evidence>
<proteinExistence type="predicted"/>
<sequence>MKKPSQPVISGGCEEFETLLLQYIALVHQWYPDLGQPCLVERNGLLQVTLNSPELPLVE</sequence>
<gene>
    <name evidence="1" type="ORF">GCM10023189_32360</name>
</gene>
<dbReference type="Proteomes" id="UP001501175">
    <property type="component" value="Unassembled WGS sequence"/>
</dbReference>
<keyword evidence="2" id="KW-1185">Reference proteome</keyword>